<keyword evidence="1" id="KW-1133">Transmembrane helix</keyword>
<feature type="transmembrane region" description="Helical" evidence="1">
    <location>
        <begin position="171"/>
        <end position="194"/>
    </location>
</feature>
<feature type="transmembrane region" description="Helical" evidence="1">
    <location>
        <begin position="230"/>
        <end position="251"/>
    </location>
</feature>
<dbReference type="Proteomes" id="UP000240880">
    <property type="component" value="Unassembled WGS sequence"/>
</dbReference>
<evidence type="ECO:0000313" key="2">
    <source>
        <dbReference type="EMBL" id="PSN82302.1"/>
    </source>
</evidence>
<dbReference type="GO" id="GO:0005886">
    <property type="term" value="C:plasma membrane"/>
    <property type="evidence" value="ECO:0007669"/>
    <property type="project" value="UniProtKB-SubCell"/>
</dbReference>
<keyword evidence="1" id="KW-0472">Membrane</keyword>
<evidence type="ECO:0008006" key="4">
    <source>
        <dbReference type="Google" id="ProtNLM"/>
    </source>
</evidence>
<reference evidence="2 3" key="1">
    <citation type="submission" date="2017-04" db="EMBL/GenBank/DDBJ databases">
        <title>Novel microbial lineages endemic to geothermal iron-oxide mats fill important gaps in the evolutionary history of Archaea.</title>
        <authorList>
            <person name="Jay Z.J."/>
            <person name="Beam J.P."/>
            <person name="Dlakic M."/>
            <person name="Rusch D.B."/>
            <person name="Kozubal M.A."/>
            <person name="Inskeep W.P."/>
        </authorList>
    </citation>
    <scope>NUCLEOTIDE SEQUENCE [LARGE SCALE GENOMIC DNA]</scope>
    <source>
        <strain evidence="2">OSP_D</strain>
    </source>
</reference>
<evidence type="ECO:0000256" key="1">
    <source>
        <dbReference type="SAM" id="Phobius"/>
    </source>
</evidence>
<proteinExistence type="predicted"/>
<dbReference type="Pfam" id="PF12679">
    <property type="entry name" value="ABC2_membrane_2"/>
    <property type="match status" value="1"/>
</dbReference>
<feature type="transmembrane region" description="Helical" evidence="1">
    <location>
        <begin position="206"/>
        <end position="224"/>
    </location>
</feature>
<protein>
    <recommendedName>
        <fullName evidence="4">ABC-2 type transporter domain-containing protein</fullName>
    </recommendedName>
</protein>
<dbReference type="AlphaFoldDB" id="A0A2R6A766"/>
<dbReference type="GO" id="GO:0140359">
    <property type="term" value="F:ABC-type transporter activity"/>
    <property type="evidence" value="ECO:0007669"/>
    <property type="project" value="InterPro"/>
</dbReference>
<sequence>MNSALSIAAKDIREYFSSKALVFSVVALPLLISVTVPSFIATLLSSIPTQISPQVTQFLPQVLKHALLTMGPKQALYWYMFSVVTLPIFLLLPITSVIVLASDSFAGEKERKTIETLLSEPISLTELFIGKTLAPSVVALCVTWISSTFYWSLATHFASLVGVSLKPDLVWLSALLVLVPCITLANVGFVAWISSFSRGFKESQQLSGLLIIPVATLTLLSASGNLAPSLSLNLLMSVAYFGFFVLLSLLWPKLVNTSRLIES</sequence>
<name>A0A2R6A766_9ARCH</name>
<organism evidence="2 3">
    <name type="scientific">Candidatus Marsarchaeota G1 archaeon OSP_D</name>
    <dbReference type="NCBI Taxonomy" id="1978155"/>
    <lineage>
        <taxon>Archaea</taxon>
        <taxon>Candidatus Marsarchaeota</taxon>
        <taxon>Candidatus Marsarchaeota group 1</taxon>
    </lineage>
</organism>
<gene>
    <name evidence="2" type="ORF">B9Q01_08450</name>
</gene>
<dbReference type="PANTHER" id="PTHR43471">
    <property type="entry name" value="ABC TRANSPORTER PERMEASE"/>
    <property type="match status" value="1"/>
</dbReference>
<feature type="transmembrane region" description="Helical" evidence="1">
    <location>
        <begin position="20"/>
        <end position="44"/>
    </location>
</feature>
<dbReference type="PANTHER" id="PTHR43471:SF3">
    <property type="entry name" value="ABC TRANSPORTER PERMEASE PROTEIN NATB"/>
    <property type="match status" value="1"/>
</dbReference>
<dbReference type="EMBL" id="NEXC01000084">
    <property type="protein sequence ID" value="PSN82302.1"/>
    <property type="molecule type" value="Genomic_DNA"/>
</dbReference>
<feature type="transmembrane region" description="Helical" evidence="1">
    <location>
        <begin position="76"/>
        <end position="101"/>
    </location>
</feature>
<feature type="transmembrane region" description="Helical" evidence="1">
    <location>
        <begin position="133"/>
        <end position="151"/>
    </location>
</feature>
<evidence type="ECO:0000313" key="3">
    <source>
        <dbReference type="Proteomes" id="UP000240880"/>
    </source>
</evidence>
<comment type="caution">
    <text evidence="2">The sequence shown here is derived from an EMBL/GenBank/DDBJ whole genome shotgun (WGS) entry which is preliminary data.</text>
</comment>
<accession>A0A2R6A766</accession>
<keyword evidence="1" id="KW-0812">Transmembrane</keyword>